<comment type="caution">
    <text evidence="1">The sequence shown here is derived from an EMBL/GenBank/DDBJ whole genome shotgun (WGS) entry which is preliminary data.</text>
</comment>
<organism evidence="1 2">
    <name type="scientific">Pacificispira spongiicola</name>
    <dbReference type="NCBI Taxonomy" id="2729598"/>
    <lineage>
        <taxon>Bacteria</taxon>
        <taxon>Pseudomonadati</taxon>
        <taxon>Pseudomonadota</taxon>
        <taxon>Alphaproteobacteria</taxon>
        <taxon>Rhodospirillales</taxon>
        <taxon>Rhodospirillaceae</taxon>
        <taxon>Pacificispira</taxon>
    </lineage>
</organism>
<evidence type="ECO:0000313" key="2">
    <source>
        <dbReference type="Proteomes" id="UP000539372"/>
    </source>
</evidence>
<protein>
    <recommendedName>
        <fullName evidence="3">Co-chaperone DjlA N-terminal domain-containing protein</fullName>
    </recommendedName>
</protein>
<evidence type="ECO:0000313" key="1">
    <source>
        <dbReference type="EMBL" id="NMM44314.1"/>
    </source>
</evidence>
<dbReference type="AlphaFoldDB" id="A0A7Y0DZ73"/>
<dbReference type="Gene3D" id="1.10.3680.10">
    <property type="entry name" value="TerB-like"/>
    <property type="match status" value="1"/>
</dbReference>
<dbReference type="InterPro" id="IPR029024">
    <property type="entry name" value="TerB-like"/>
</dbReference>
<proteinExistence type="predicted"/>
<evidence type="ECO:0008006" key="3">
    <source>
        <dbReference type="Google" id="ProtNLM"/>
    </source>
</evidence>
<dbReference type="EMBL" id="JABBNT010000002">
    <property type="protein sequence ID" value="NMM44314.1"/>
    <property type="molecule type" value="Genomic_DNA"/>
</dbReference>
<sequence>MFLNELTDPQKKMFMALAKRMVLADWQLEEHEKTAIARVEAELGQSLDVDPQDLMSNDNLTVLDTDRARRIVYYELLVLAHADLKIDASERHVFDDLAVELKISQQIMNQLETLSADGYSLMLVNGRDDDHRAAVDAVLG</sequence>
<dbReference type="RefSeq" id="WP_169624605.1">
    <property type="nucleotide sequence ID" value="NZ_JABBNT010000002.1"/>
</dbReference>
<dbReference type="SUPFAM" id="SSF158682">
    <property type="entry name" value="TerB-like"/>
    <property type="match status" value="1"/>
</dbReference>
<gene>
    <name evidence="1" type="ORF">HH303_07480</name>
</gene>
<name>A0A7Y0DZ73_9PROT</name>
<keyword evidence="2" id="KW-1185">Reference proteome</keyword>
<accession>A0A7Y0DZ73</accession>
<dbReference type="Proteomes" id="UP000539372">
    <property type="component" value="Unassembled WGS sequence"/>
</dbReference>
<reference evidence="1 2" key="1">
    <citation type="submission" date="2020-04" db="EMBL/GenBank/DDBJ databases">
        <title>Rhodospirillaceae bacterium KN72 isolated from deep sea.</title>
        <authorList>
            <person name="Zhang D.-C."/>
        </authorList>
    </citation>
    <scope>NUCLEOTIDE SEQUENCE [LARGE SCALE GENOMIC DNA]</scope>
    <source>
        <strain evidence="1 2">KN72</strain>
    </source>
</reference>